<evidence type="ECO:0000256" key="1">
    <source>
        <dbReference type="SAM" id="MobiDB-lite"/>
    </source>
</evidence>
<dbReference type="Proteomes" id="UP000270230">
    <property type="component" value="Unassembled WGS sequence"/>
</dbReference>
<feature type="region of interest" description="Disordered" evidence="1">
    <location>
        <begin position="390"/>
        <end position="426"/>
    </location>
</feature>
<accession>A0A3M7CY38</accession>
<name>A0A3M7CY38_HORWE</name>
<reference evidence="2 3" key="1">
    <citation type="journal article" date="2018" name="BMC Genomics">
        <title>Genomic evidence for intraspecific hybridization in a clonal and extremely halotolerant yeast.</title>
        <authorList>
            <person name="Gostincar C."/>
            <person name="Stajich J.E."/>
            <person name="Zupancic J."/>
            <person name="Zalar P."/>
            <person name="Gunde-Cimerman N."/>
        </authorList>
    </citation>
    <scope>NUCLEOTIDE SEQUENCE [LARGE SCALE GENOMIC DNA]</scope>
    <source>
        <strain evidence="2 3">EXF-151</strain>
    </source>
</reference>
<dbReference type="OrthoDB" id="239865at2759"/>
<sequence>MATTDHSGPVKHVATTGEFFCNTVKACDEAWRGARRSHGRDHGKESNFFREAQFSADGTSIIAQSEDHCLRTFVLPTDLLDEDKQPHSLRSFSTGPAAGNIHAFATHPGFDLSNPSTTLVLSAVGDQPITMTNALDYSAVYASYPSVNPTTELYMPSNSLAFTRDGNHFIAGSINEIAIFDTWRNGEGPIVKHKTADSRKARKLYGSASMSCKGRISALAISGDGILAAGSTEREIALYDHEGDGECLTAFSVARQLDGEQVSGTGVSSLRWSPCNRYLIIAERQSDCIQVFDVRNTLQRVSTLTGREANTTQKLGIDVVSTTSGSQVWAGGTDGVVKMWENPGLAAGDQMPKREMKLRKDPISSAIWHPLGWVFATSSGHRSPNSKFWFEDSSSEDSSSQDDESDGASDSTSVSKSNAVGPTALDNKLDVWVL</sequence>
<dbReference type="PANTHER" id="PTHR13211">
    <property type="entry name" value="TELOMERASE CAJAL BODY PROTEIN 1"/>
    <property type="match status" value="1"/>
</dbReference>
<dbReference type="AlphaFoldDB" id="A0A3M7CY38"/>
<dbReference type="Gene3D" id="2.130.10.10">
    <property type="entry name" value="YVTN repeat-like/Quinoprotein amine dehydrogenase"/>
    <property type="match status" value="1"/>
</dbReference>
<dbReference type="SUPFAM" id="SSF50978">
    <property type="entry name" value="WD40 repeat-like"/>
    <property type="match status" value="1"/>
</dbReference>
<protein>
    <recommendedName>
        <fullName evidence="4">Anaphase-promoting complex subunit 4 WD40 domain-containing protein</fullName>
    </recommendedName>
</protein>
<evidence type="ECO:0008006" key="4">
    <source>
        <dbReference type="Google" id="ProtNLM"/>
    </source>
</evidence>
<dbReference type="InterPro" id="IPR001680">
    <property type="entry name" value="WD40_rpt"/>
</dbReference>
<gene>
    <name evidence="2" type="ORF">D0865_03335</name>
</gene>
<organism evidence="2 3">
    <name type="scientific">Hortaea werneckii</name>
    <name type="common">Black yeast</name>
    <name type="synonym">Cladosporium werneckii</name>
    <dbReference type="NCBI Taxonomy" id="91943"/>
    <lineage>
        <taxon>Eukaryota</taxon>
        <taxon>Fungi</taxon>
        <taxon>Dikarya</taxon>
        <taxon>Ascomycota</taxon>
        <taxon>Pezizomycotina</taxon>
        <taxon>Dothideomycetes</taxon>
        <taxon>Dothideomycetidae</taxon>
        <taxon>Mycosphaerellales</taxon>
        <taxon>Teratosphaeriaceae</taxon>
        <taxon>Hortaea</taxon>
    </lineage>
</organism>
<feature type="compositionally biased region" description="Acidic residues" evidence="1">
    <location>
        <begin position="393"/>
        <end position="407"/>
    </location>
</feature>
<dbReference type="InterPro" id="IPR051150">
    <property type="entry name" value="SWT21/TCAB1_mRNA_Telomere"/>
</dbReference>
<dbReference type="PANTHER" id="PTHR13211:SF0">
    <property type="entry name" value="TELOMERASE CAJAL BODY PROTEIN 1"/>
    <property type="match status" value="1"/>
</dbReference>
<dbReference type="InterPro" id="IPR036322">
    <property type="entry name" value="WD40_repeat_dom_sf"/>
</dbReference>
<dbReference type="InterPro" id="IPR015943">
    <property type="entry name" value="WD40/YVTN_repeat-like_dom_sf"/>
</dbReference>
<proteinExistence type="predicted"/>
<evidence type="ECO:0000313" key="2">
    <source>
        <dbReference type="EMBL" id="RMY57025.1"/>
    </source>
</evidence>
<dbReference type="SMART" id="SM00320">
    <property type="entry name" value="WD40"/>
    <property type="match status" value="5"/>
</dbReference>
<evidence type="ECO:0000313" key="3">
    <source>
        <dbReference type="Proteomes" id="UP000270230"/>
    </source>
</evidence>
<dbReference type="EMBL" id="QWIN01000183">
    <property type="protein sequence ID" value="RMY57025.1"/>
    <property type="molecule type" value="Genomic_DNA"/>
</dbReference>
<comment type="caution">
    <text evidence="2">The sequence shown here is derived from an EMBL/GenBank/DDBJ whole genome shotgun (WGS) entry which is preliminary data.</text>
</comment>